<accession>A0A285GXW7</accession>
<reference evidence="2" key="1">
    <citation type="submission" date="2017-09" db="EMBL/GenBank/DDBJ databases">
        <authorList>
            <person name="Varghese N."/>
            <person name="Submissions S."/>
        </authorList>
    </citation>
    <scope>NUCLEOTIDE SEQUENCE [LARGE SCALE GENOMIC DNA]</scope>
    <source>
        <strain evidence="2">MSL47</strain>
    </source>
</reference>
<protein>
    <recommendedName>
        <fullName evidence="3">PilX N-terminal</fullName>
    </recommendedName>
</protein>
<sequence>MVTMIVLFVVSSMVAVSVEIIINNIKNIKLAENKAKAFYLAEAGVEQALYDIKAGDIQLDVNQPLPLYDDEQSASDKTNSYYKITDGEDSNYDYRIDANGKVDHITKTITVKCNRGYGSFFNYSVFSEGDVTFKNNTDLYIDKLGRGGIYTKGNVTSGVHLYVHDTPNNPEDSYDVSDLYNSKYINVDKEDKLSFIDFDINYLKQIKDEDYPVSENKLDTKKGLDLNIEINGDKVVYMGGENIYIGNLDLISDDEGGILFVDGNLELKNDTDIKNYIVIVTGNIILKNNITMQNALLYSKGNISEIKNNSEITGTVAAKNGVNFKNNTTLTFDNSYIDILKEYGLLSNMGGNNSGNGLKIISWEEKTTFDKK</sequence>
<gene>
    <name evidence="1" type="ORF">SAMN06265827_11113</name>
</gene>
<name>A0A285GXW7_9FIRM</name>
<organism evidence="1 2">
    <name type="scientific">Orenia metallireducens</name>
    <dbReference type="NCBI Taxonomy" id="1413210"/>
    <lineage>
        <taxon>Bacteria</taxon>
        <taxon>Bacillati</taxon>
        <taxon>Bacillota</taxon>
        <taxon>Clostridia</taxon>
        <taxon>Halanaerobiales</taxon>
        <taxon>Halobacteroidaceae</taxon>
        <taxon>Orenia</taxon>
    </lineage>
</organism>
<evidence type="ECO:0000313" key="2">
    <source>
        <dbReference type="Proteomes" id="UP000219573"/>
    </source>
</evidence>
<dbReference type="Proteomes" id="UP000219573">
    <property type="component" value="Unassembled WGS sequence"/>
</dbReference>
<evidence type="ECO:0000313" key="1">
    <source>
        <dbReference type="EMBL" id="SNY27376.1"/>
    </source>
</evidence>
<keyword evidence="2" id="KW-1185">Reference proteome</keyword>
<dbReference type="EMBL" id="OBDZ01000011">
    <property type="protein sequence ID" value="SNY27376.1"/>
    <property type="molecule type" value="Genomic_DNA"/>
</dbReference>
<proteinExistence type="predicted"/>
<dbReference type="AlphaFoldDB" id="A0A285GXW7"/>
<evidence type="ECO:0008006" key="3">
    <source>
        <dbReference type="Google" id="ProtNLM"/>
    </source>
</evidence>